<gene>
    <name evidence="4" type="ORF">PVP01_1438700</name>
</gene>
<feature type="compositionally biased region" description="Basic residues" evidence="3">
    <location>
        <begin position="552"/>
        <end position="565"/>
    </location>
</feature>
<name>A0A565A379_PLAVI</name>
<dbReference type="EMBL" id="LT635625">
    <property type="protein sequence ID" value="VUZ98910.1"/>
    <property type="molecule type" value="Genomic_DNA"/>
</dbReference>
<organism evidence="4 5">
    <name type="scientific">Plasmodium vivax</name>
    <name type="common">malaria parasite P. vivax</name>
    <dbReference type="NCBI Taxonomy" id="5855"/>
    <lineage>
        <taxon>Eukaryota</taxon>
        <taxon>Sar</taxon>
        <taxon>Alveolata</taxon>
        <taxon>Apicomplexa</taxon>
        <taxon>Aconoidasida</taxon>
        <taxon>Haemosporida</taxon>
        <taxon>Plasmodiidae</taxon>
        <taxon>Plasmodium</taxon>
        <taxon>Plasmodium (Plasmodium)</taxon>
    </lineage>
</organism>
<feature type="compositionally biased region" description="Polar residues" evidence="3">
    <location>
        <begin position="1513"/>
        <end position="1526"/>
    </location>
</feature>
<dbReference type="Gene3D" id="2.130.10.30">
    <property type="entry name" value="Regulator of chromosome condensation 1/beta-lactamase-inhibitor protein II"/>
    <property type="match status" value="2"/>
</dbReference>
<feature type="region of interest" description="Disordered" evidence="3">
    <location>
        <begin position="804"/>
        <end position="848"/>
    </location>
</feature>
<feature type="compositionally biased region" description="Basic and acidic residues" evidence="3">
    <location>
        <begin position="829"/>
        <end position="840"/>
    </location>
</feature>
<dbReference type="SUPFAM" id="SSF52540">
    <property type="entry name" value="P-loop containing nucleoside triphosphate hydrolases"/>
    <property type="match status" value="1"/>
</dbReference>
<keyword evidence="1" id="KW-0677">Repeat</keyword>
<dbReference type="SMART" id="SM00015">
    <property type="entry name" value="IQ"/>
    <property type="match status" value="4"/>
</dbReference>
<dbReference type="InterPro" id="IPR000048">
    <property type="entry name" value="IQ_motif_EF-hand-BS"/>
</dbReference>
<feature type="repeat" description="RCC1" evidence="2">
    <location>
        <begin position="2334"/>
        <end position="2388"/>
    </location>
</feature>
<dbReference type="Pfam" id="PF00612">
    <property type="entry name" value="IQ"/>
    <property type="match status" value="2"/>
</dbReference>
<feature type="region of interest" description="Disordered" evidence="3">
    <location>
        <begin position="2125"/>
        <end position="2246"/>
    </location>
</feature>
<dbReference type="PROSITE" id="PS50096">
    <property type="entry name" value="IQ"/>
    <property type="match status" value="2"/>
</dbReference>
<dbReference type="PANTHER" id="PTHR22870:SF408">
    <property type="entry name" value="OS09G0560450 PROTEIN"/>
    <property type="match status" value="1"/>
</dbReference>
<dbReference type="PROSITE" id="PS50012">
    <property type="entry name" value="RCC1_3"/>
    <property type="match status" value="1"/>
</dbReference>
<feature type="compositionally biased region" description="Polar residues" evidence="3">
    <location>
        <begin position="2153"/>
        <end position="2171"/>
    </location>
</feature>
<dbReference type="Pfam" id="PF13540">
    <property type="entry name" value="RCC1_2"/>
    <property type="match status" value="1"/>
</dbReference>
<feature type="region of interest" description="Disordered" evidence="3">
    <location>
        <begin position="1101"/>
        <end position="1137"/>
    </location>
</feature>
<proteinExistence type="predicted"/>
<feature type="compositionally biased region" description="Polar residues" evidence="3">
    <location>
        <begin position="2191"/>
        <end position="2224"/>
    </location>
</feature>
<feature type="compositionally biased region" description="Basic and acidic residues" evidence="3">
    <location>
        <begin position="2130"/>
        <end position="2146"/>
    </location>
</feature>
<feature type="compositionally biased region" description="Basic and acidic residues" evidence="3">
    <location>
        <begin position="2225"/>
        <end position="2242"/>
    </location>
</feature>
<evidence type="ECO:0000256" key="2">
    <source>
        <dbReference type="PROSITE-ProRule" id="PRU00235"/>
    </source>
</evidence>
<feature type="compositionally biased region" description="Polar residues" evidence="3">
    <location>
        <begin position="360"/>
        <end position="380"/>
    </location>
</feature>
<dbReference type="VEuPathDB" id="PlasmoDB:PVX_123655"/>
<feature type="region of interest" description="Disordered" evidence="3">
    <location>
        <begin position="336"/>
        <end position="404"/>
    </location>
</feature>
<dbReference type="Gene3D" id="1.20.5.190">
    <property type="match status" value="1"/>
</dbReference>
<dbReference type="Proteomes" id="UP000220605">
    <property type="component" value="Chromosome 14"/>
</dbReference>
<dbReference type="PROSITE" id="PS00626">
    <property type="entry name" value="RCC1_2"/>
    <property type="match status" value="1"/>
</dbReference>
<feature type="compositionally biased region" description="Low complexity" evidence="3">
    <location>
        <begin position="381"/>
        <end position="395"/>
    </location>
</feature>
<dbReference type="VEuPathDB" id="PlasmoDB:PVPAM_140046600"/>
<evidence type="ECO:0000256" key="1">
    <source>
        <dbReference type="ARBA" id="ARBA00022737"/>
    </source>
</evidence>
<dbReference type="OrthoDB" id="16281at2759"/>
<dbReference type="PANTHER" id="PTHR22870">
    <property type="entry name" value="REGULATOR OF CHROMOSOME CONDENSATION"/>
    <property type="match status" value="1"/>
</dbReference>
<protein>
    <submittedName>
        <fullName evidence="4">Cell cycle associated protein, putative</fullName>
    </submittedName>
</protein>
<dbReference type="InterPro" id="IPR009091">
    <property type="entry name" value="RCC1/BLIP-II"/>
</dbReference>
<dbReference type="InterPro" id="IPR027417">
    <property type="entry name" value="P-loop_NTPase"/>
</dbReference>
<dbReference type="VEuPathDB" id="PlasmoDB:PVW1_140044900"/>
<dbReference type="InterPro" id="IPR051210">
    <property type="entry name" value="Ub_ligase/GEF_domain"/>
</dbReference>
<sequence>MSKGNRKIAVFNLENEGKGKIPDRHRNDASGTNLVNKKWNEDVSLKSEGRDKLCTLKDLNFNGDYLIKRKRKKKKAQFSVQNNELILPNKYDYFLNKKTDCFAIQNGNTKSHNMENLQDIYYVYKENSDICDLIIRRYNENIYLSIFNNMLIIINPHEHVQAFYKLVFKTKNKNNYIFSSFINYTLQKKLGKGESEFESQENSDDSSDGNYGEDDKNVFRYLGQKKMYLGRGNIFDFDKFKKKRKKNLTELKKELYIKSNDEMAQVHKDILGTFRIDFNELFNIRTDPRSASIDGYGSDSLGGSVRGSVGYSLGGSAGGTFSGTVGGSASGTANDIENDYVSGDGNGSLGGPTSDGLDQGSATASNSRQSGVHSRSAYQPSSVSKRSINSSSYNNLGDSKDPQLSTSNHGNKLIFICGEKNSNQNVVSTYVFKHIIKKGKNKELYHAYKNVMNVLNLFFNYKCYNFVIHLSSRNKLLYFNVLPCFLSDHSNVTNICTKMGSFLERLNWADGQGKQGVAKSTHTRSRGDHHKMDHSQCSSDGGGEKGTPSKYDHRKKKKKKKKKNAQRGEPHASSSNDSDSTDAERTKHHEQRRSKGRGNQNEIFNIPYIFFFLLGSTLLDSSNKYYKHLKLHTLDIKKIYKNYVDAPVDIEIKEPDINRTFDYFLELGFTQGEILSIIKLNFALIFINIYITIRTCLHKNEEETLNFLQLQLINVQDYKKLVKSNTMKREGGKSSSSDYSNESFPNFINFQNEKYLSSDFSSFTDEEESISCIRQVLQNGRAEEKETKVRSFKNRKMCTPLHRNIDMHSSNSSHLRMGRDDSAATSGGEKTDESNRHENHMYTSITRRSGERKKKSNYFIVFAGHIMEEYIAFLLGVDLKGMIKMLNDPIRLKNLCSTIFFRLKVRIIKQINEYLRTYFLNGTVAHSLYVYSNTGLTANISEERKSESGQKKYNNLTQLINNIYNEILHQYYLKMSMFNMDSYLVHTINALNESREENDDYDSAIGSTVEKYKRFSDHLCRGSIISFYISQFGKNTILHLLEKYTYKFLRTLENCQEVKGISPSVVIKAEYYKMVYLFCVEVSRVVRRLTEGVHSRRICDQGDSGNSSDSLGCRARRDRGDHPVGTTHYRKDGRRKRETKLADEEYAEKMLLRLMGEIAKGDKKEGHAGGGNLAGRRRRKKKFSIVHYNDETVTYRCNNMILDNAKDLCALNDTIQIIEKSEMKFLRKLFFENSFPLKNFKSNFLYDEICFFSSVIKNTYEKFFVLLLNERERKRQDTFLVPKYMTKYVRSTGRGFGAYSVGRTSRSSSSSSGSHRSNMFRGDIFFPSSANRAFFGGRGRSSRNFFLNSATISGEEITDFSELKKKINKEHVKSVIDMLNLKRIFNYQLKYLYHSLTCLDFIKKYLLFCIHVSRDGDLIKLVNYYELRCKKRGEHSCVRGVGRAEQGEKHADVEAHTNVGEIVRDAANEDGSVKESANGDVAPSSVGNAATNPRGNVAPNANGNAASNPSGNDAHSASENAAPSSRESIEGNVAGGGVVTEQENNPQSHAPNKKETPKNAENFNYLNCLNVQEKKDLCKIILYTFNISKNTFYFRDFIFLSKYVYFILENLRAKYVKSIVPYVRKIENCYLSYKNRKIKFFLRDKIVTIQNYMRRFLFLERVKTMERRKNLFVSFIIFYSYIVKNKDFDETKETLELCKENFMKNEKKLIRHAASVYIQSWYRKIMQQRKYRELKRELFQKKAIENINSAIRTYLVQVKIVKHLNEIIIPNKSALLIQSYFRRYMCLTNFQKKLFLKICFLSIKRKYVSYSNVLIKVNYHYLLKNIYSRNIIQSQFKIPEAVIKIQSNYKAYVVRKQFTMLMGAIYFTQAYIHTCVERIRYIKMKKSIILIQRWWKNFYKLKTLFSQVQFNIYGSEYDKNKYYFLQKNNFPFYKYYILKEKKALKLLTYHILLKQWYFFYFKKFQKKNHQFNIVFNLKMYKNVSYHYTLPWAYKINSILKIIHMEQLFQKCTNNSQNTIFNIPVFGSIQIFVGGSHTILLISQSVISEPVGDAQDGFTTTMRKSNTYGDRKNYYAKFVYSLGSNDYGQLGYYNLFEKNFIYHTSGMGSGTVNHLATNSKVDHLANAGVSGREEPIQPNGKRSERKAYPRGRSQDMTNFSDHSGGRCSSTWDTTKRESTSSSVGPPPEENRTVASQLRRNSRPPQSRKGSTSPHRSGNGSASPPQSEKENASPPQKEKKRESNPAEYSLCSKYKKNIQHLIFEHKRKFTIDKKLFSNTHGGECMQDIVDYQIIDKKNAKGENEKIVEFTKVVSETNKIANISCGSEHTLALSENGNVYSWGSNLFGQCGQKYERSIVRYPKIIKHFLKNKIKIKNINCASYHSGYICRKGDLYMSGNFFFINLKYFCENVYEPVFLISGCHSILCNDSYNVCLRSDKTSLYIWGNNYKCILGLNKKKLRNLDEISIYPLTSLSPNISVIKIACSDNFVCLIAKPGYTKHSLYMWGQFGLIEKKEESSSPVVPHTSNVFNKFRIKPNMNNLRSPDPESANSGGDATVARGKIIFIANPSPVHDPLWDAVEAIDVCCDLDEILVLMNNLCLYGFSAVEIVSSDDKKAKKKETNLSYSYYGRREMEQKKEKQNIYEEPEIYDHIKLLNPSLYMFKYFKPSYFNIKKITCSYSRNSLSIMNATMGEYEVPTVVKKMDFVTPSGDVMQFPEKIREAILANAKRESNKWIKSTDDPYINHFLIKNSSDSDSVN</sequence>
<dbReference type="SUPFAM" id="SSF50985">
    <property type="entry name" value="RCC1/BLIP-II"/>
    <property type="match status" value="1"/>
</dbReference>
<feature type="region of interest" description="Disordered" evidence="3">
    <location>
        <begin position="1469"/>
        <end position="1558"/>
    </location>
</feature>
<feature type="region of interest" description="Disordered" evidence="3">
    <location>
        <begin position="514"/>
        <end position="598"/>
    </location>
</feature>
<accession>A0A565A379</accession>
<evidence type="ECO:0000313" key="4">
    <source>
        <dbReference type="EMBL" id="VUZ98910.1"/>
    </source>
</evidence>
<evidence type="ECO:0000256" key="3">
    <source>
        <dbReference type="SAM" id="MobiDB-lite"/>
    </source>
</evidence>
<evidence type="ECO:0000313" key="5">
    <source>
        <dbReference type="Proteomes" id="UP000220605"/>
    </source>
</evidence>
<dbReference type="InterPro" id="IPR000408">
    <property type="entry name" value="Reg_chr_condens"/>
</dbReference>
<feature type="compositionally biased region" description="Low complexity" evidence="3">
    <location>
        <begin position="1492"/>
        <end position="1512"/>
    </location>
</feature>
<reference evidence="5" key="1">
    <citation type="submission" date="2016-07" db="EMBL/GenBank/DDBJ databases">
        <authorList>
            <consortium name="Pathogen Informatics"/>
        </authorList>
    </citation>
    <scope>NUCLEOTIDE SEQUENCE [LARGE SCALE GENOMIC DNA]</scope>
</reference>
<feature type="compositionally biased region" description="Polar residues" evidence="3">
    <location>
        <begin position="1541"/>
        <end position="1550"/>
    </location>
</feature>
<dbReference type="VEuPathDB" id="PlasmoDB:PVP01_1438700"/>